<gene>
    <name evidence="2" type="ORF">SteCoe_7985</name>
</gene>
<comment type="caution">
    <text evidence="2">The sequence shown here is derived from an EMBL/GenBank/DDBJ whole genome shotgun (WGS) entry which is preliminary data.</text>
</comment>
<accession>A0A1R2CLB4</accession>
<keyword evidence="3" id="KW-1185">Reference proteome</keyword>
<feature type="transmembrane region" description="Helical" evidence="1">
    <location>
        <begin position="46"/>
        <end position="68"/>
    </location>
</feature>
<dbReference type="AlphaFoldDB" id="A0A1R2CLB4"/>
<name>A0A1R2CLB4_9CILI</name>
<sequence>MIKHDITPYKDKSIATHYLLLCAKKTESELPKENIKSSFSKTYVRIFWVTLSMGILSFLSVGALIFLVTKKVSFQLKIIENMFGKIIRRGLFPKMTKGIHFRKIEKNSKGIESLVDACKEKIQRVKDMEECYNFYKWGFSRPNEILLYQEWTQYLYPYSLYTDKPMSWRQVLPNLNRVLG</sequence>
<evidence type="ECO:0000313" key="2">
    <source>
        <dbReference type="EMBL" id="OMJ89808.1"/>
    </source>
</evidence>
<proteinExistence type="predicted"/>
<keyword evidence="1" id="KW-0812">Transmembrane</keyword>
<reference evidence="2 3" key="1">
    <citation type="submission" date="2016-11" db="EMBL/GenBank/DDBJ databases">
        <title>The macronuclear genome of Stentor coeruleus: a giant cell with tiny introns.</title>
        <authorList>
            <person name="Slabodnick M."/>
            <person name="Ruby J.G."/>
            <person name="Reiff S.B."/>
            <person name="Swart E.C."/>
            <person name="Gosai S."/>
            <person name="Prabakaran S."/>
            <person name="Witkowska E."/>
            <person name="Larue G.E."/>
            <person name="Fisher S."/>
            <person name="Freeman R.M."/>
            <person name="Gunawardena J."/>
            <person name="Chu W."/>
            <person name="Stover N.A."/>
            <person name="Gregory B.D."/>
            <person name="Nowacki M."/>
            <person name="Derisi J."/>
            <person name="Roy S.W."/>
            <person name="Marshall W.F."/>
            <person name="Sood P."/>
        </authorList>
    </citation>
    <scope>NUCLEOTIDE SEQUENCE [LARGE SCALE GENOMIC DNA]</scope>
    <source>
        <strain evidence="2">WM001</strain>
    </source>
</reference>
<dbReference type="Proteomes" id="UP000187209">
    <property type="component" value="Unassembled WGS sequence"/>
</dbReference>
<organism evidence="2 3">
    <name type="scientific">Stentor coeruleus</name>
    <dbReference type="NCBI Taxonomy" id="5963"/>
    <lineage>
        <taxon>Eukaryota</taxon>
        <taxon>Sar</taxon>
        <taxon>Alveolata</taxon>
        <taxon>Ciliophora</taxon>
        <taxon>Postciliodesmatophora</taxon>
        <taxon>Heterotrichea</taxon>
        <taxon>Heterotrichida</taxon>
        <taxon>Stentoridae</taxon>
        <taxon>Stentor</taxon>
    </lineage>
</organism>
<evidence type="ECO:0000313" key="3">
    <source>
        <dbReference type="Proteomes" id="UP000187209"/>
    </source>
</evidence>
<evidence type="ECO:0000256" key="1">
    <source>
        <dbReference type="SAM" id="Phobius"/>
    </source>
</evidence>
<dbReference type="EMBL" id="MPUH01000117">
    <property type="protein sequence ID" value="OMJ89808.1"/>
    <property type="molecule type" value="Genomic_DNA"/>
</dbReference>
<protein>
    <submittedName>
        <fullName evidence="2">Uncharacterized protein</fullName>
    </submittedName>
</protein>
<keyword evidence="1" id="KW-0472">Membrane</keyword>
<keyword evidence="1" id="KW-1133">Transmembrane helix</keyword>
<dbReference type="OrthoDB" id="2150145at2759"/>